<evidence type="ECO:0000256" key="1">
    <source>
        <dbReference type="SAM" id="Coils"/>
    </source>
</evidence>
<keyword evidence="1" id="KW-0175">Coiled coil</keyword>
<reference evidence="2 3" key="1">
    <citation type="submission" date="2022-12" db="EMBL/GenBank/DDBJ databases">
        <title>Chromosome-level genome assembly of true bugs.</title>
        <authorList>
            <person name="Ma L."/>
            <person name="Li H."/>
        </authorList>
    </citation>
    <scope>NUCLEOTIDE SEQUENCE [LARGE SCALE GENOMIC DNA]</scope>
    <source>
        <strain evidence="2">Lab_2022b</strain>
    </source>
</reference>
<organism evidence="2 3">
    <name type="scientific">Rhynocoris fuscipes</name>
    <dbReference type="NCBI Taxonomy" id="488301"/>
    <lineage>
        <taxon>Eukaryota</taxon>
        <taxon>Metazoa</taxon>
        <taxon>Ecdysozoa</taxon>
        <taxon>Arthropoda</taxon>
        <taxon>Hexapoda</taxon>
        <taxon>Insecta</taxon>
        <taxon>Pterygota</taxon>
        <taxon>Neoptera</taxon>
        <taxon>Paraneoptera</taxon>
        <taxon>Hemiptera</taxon>
        <taxon>Heteroptera</taxon>
        <taxon>Panheteroptera</taxon>
        <taxon>Cimicomorpha</taxon>
        <taxon>Reduviidae</taxon>
        <taxon>Harpactorinae</taxon>
        <taxon>Harpactorini</taxon>
        <taxon>Rhynocoris</taxon>
    </lineage>
</organism>
<proteinExistence type="predicted"/>
<evidence type="ECO:0000313" key="2">
    <source>
        <dbReference type="EMBL" id="KAK9510147.1"/>
    </source>
</evidence>
<dbReference type="EMBL" id="JAPXFL010000002">
    <property type="protein sequence ID" value="KAK9510147.1"/>
    <property type="molecule type" value="Genomic_DNA"/>
</dbReference>
<comment type="caution">
    <text evidence="2">The sequence shown here is derived from an EMBL/GenBank/DDBJ whole genome shotgun (WGS) entry which is preliminary data.</text>
</comment>
<protein>
    <submittedName>
        <fullName evidence="2">Uncharacterized protein</fullName>
    </submittedName>
</protein>
<keyword evidence="3" id="KW-1185">Reference proteome</keyword>
<evidence type="ECO:0000313" key="3">
    <source>
        <dbReference type="Proteomes" id="UP001461498"/>
    </source>
</evidence>
<dbReference type="Proteomes" id="UP001461498">
    <property type="component" value="Unassembled WGS sequence"/>
</dbReference>
<gene>
    <name evidence="2" type="ORF">O3M35_004991</name>
</gene>
<name>A0AAW1DMJ4_9HEMI</name>
<sequence>MKASKAYQEIIDAIKNAREAVNNATMAADIAHEQAYPGVGKDSLLDQASASKEKSIELQNRANDQLERIGSLLPELNSYIETMERSGNDATRLKEEISTIKKQLKDLKIQSEKGTLVR</sequence>
<accession>A0AAW1DMJ4</accession>
<dbReference type="AlphaFoldDB" id="A0AAW1DMJ4"/>
<feature type="coiled-coil region" evidence="1">
    <location>
        <begin position="83"/>
        <end position="110"/>
    </location>
</feature>